<comment type="caution">
    <text evidence="1">The sequence shown here is derived from an EMBL/GenBank/DDBJ whole genome shotgun (WGS) entry which is preliminary data.</text>
</comment>
<organism evidence="1 2">
    <name type="scientific">Rotaria magnacalcarata</name>
    <dbReference type="NCBI Taxonomy" id="392030"/>
    <lineage>
        <taxon>Eukaryota</taxon>
        <taxon>Metazoa</taxon>
        <taxon>Spiralia</taxon>
        <taxon>Gnathifera</taxon>
        <taxon>Rotifera</taxon>
        <taxon>Eurotatoria</taxon>
        <taxon>Bdelloidea</taxon>
        <taxon>Philodinida</taxon>
        <taxon>Philodinidae</taxon>
        <taxon>Rotaria</taxon>
    </lineage>
</organism>
<accession>A0A819XFV5</accession>
<sequence length="207" mass="23057">MDNESEDSIVSTSSIEAEQEIMAKRLAKYKRIFTFSVHHEGKSAVSKHMNSDHHKSSIKAFTNTTSILLPVPCASVAQKTSGVEGLIDFLKDSREAALDIFKNIIKVIDDHQLNINNLTSIGADNANVNFGEYHSVFKLLKDRLPHILKKLTAAAGNTQLLTSFFTNPDGLCALNFLENILVNIQQAELNLQRTWTTAVDLYRIITN</sequence>
<gene>
    <name evidence="1" type="ORF">UXM345_LOCUS24533</name>
</gene>
<name>A0A819XFV5_9BILA</name>
<dbReference type="EMBL" id="CAJOBF010004483">
    <property type="protein sequence ID" value="CAF4140415.1"/>
    <property type="molecule type" value="Genomic_DNA"/>
</dbReference>
<protein>
    <submittedName>
        <fullName evidence="1">Uncharacterized protein</fullName>
    </submittedName>
</protein>
<dbReference type="AlphaFoldDB" id="A0A819XFV5"/>
<evidence type="ECO:0000313" key="1">
    <source>
        <dbReference type="EMBL" id="CAF4140415.1"/>
    </source>
</evidence>
<reference evidence="1" key="1">
    <citation type="submission" date="2021-02" db="EMBL/GenBank/DDBJ databases">
        <authorList>
            <person name="Nowell W R."/>
        </authorList>
    </citation>
    <scope>NUCLEOTIDE SEQUENCE</scope>
</reference>
<proteinExistence type="predicted"/>
<evidence type="ECO:0000313" key="2">
    <source>
        <dbReference type="Proteomes" id="UP000663842"/>
    </source>
</evidence>
<dbReference type="Proteomes" id="UP000663842">
    <property type="component" value="Unassembled WGS sequence"/>
</dbReference>